<keyword evidence="2 5" id="KW-0812">Transmembrane</keyword>
<dbReference type="Pfam" id="PF04932">
    <property type="entry name" value="Wzy_C"/>
    <property type="match status" value="1"/>
</dbReference>
<protein>
    <submittedName>
        <fullName evidence="7">O-antigen polymerase family protein</fullName>
    </submittedName>
</protein>
<name>A0A160T7G1_9CHLR</name>
<comment type="subcellular location">
    <subcellularLocation>
        <location evidence="1">Membrane</location>
        <topology evidence="1">Multi-pass membrane protein</topology>
    </subcellularLocation>
</comment>
<feature type="transmembrane region" description="Helical" evidence="5">
    <location>
        <begin position="42"/>
        <end position="60"/>
    </location>
</feature>
<reference evidence="7" key="1">
    <citation type="submission" date="2016-01" db="EMBL/GenBank/DDBJ databases">
        <authorList>
            <person name="Mcilroy J.S."/>
            <person name="Karst M S."/>
            <person name="Albertsen M."/>
        </authorList>
    </citation>
    <scope>NUCLEOTIDE SEQUENCE</scope>
    <source>
        <strain evidence="7">Cfx-K</strain>
    </source>
</reference>
<gene>
    <name evidence="7" type="ORF">CFX0092_A3147</name>
</gene>
<feature type="transmembrane region" description="Helical" evidence="5">
    <location>
        <begin position="355"/>
        <end position="375"/>
    </location>
</feature>
<evidence type="ECO:0000256" key="2">
    <source>
        <dbReference type="ARBA" id="ARBA00022692"/>
    </source>
</evidence>
<feature type="transmembrane region" description="Helical" evidence="5">
    <location>
        <begin position="95"/>
        <end position="114"/>
    </location>
</feature>
<dbReference type="KEGG" id="pbf:CFX0092_A3147"/>
<feature type="transmembrane region" description="Helical" evidence="5">
    <location>
        <begin position="121"/>
        <end position="143"/>
    </location>
</feature>
<dbReference type="GO" id="GO:0016020">
    <property type="term" value="C:membrane"/>
    <property type="evidence" value="ECO:0007669"/>
    <property type="project" value="UniProtKB-SubCell"/>
</dbReference>
<dbReference type="RefSeq" id="WP_095044287.1">
    <property type="nucleotide sequence ID" value="NZ_LN890655.1"/>
</dbReference>
<sequence length="437" mass="45882">MNLVPGLTQPPTEERRSNRLIALEGVVLVLAAPFLLAPELSAVATAAALLALAAMWLAALFSRRPVSTPFDAVMIVWGITLGVGILATADPAETLPKATGLILGLAVWRFVALAAHSRRRVGWAVAAMVAIGLGFSLVGVIGLQEIPKIPILVQLNPFRAQSLPGLAGFTVHPNQLAGLICLFLPVIISLLLAPRAGRSSSWLRLGLGLAALWAIAILILTQSRGGWVGAVAGLFILLILWAVVLPPSTYRAAMWAGVGIMAVVGLGAVLWIGPAELRDLWLNPPSETAVGSLVTLNYRKEIWPWAVRAVADFPYTGVGLGAFRQVVFRLYPLPFTPGQDIAHAHNIFLQTALDVGLPGLVAYGALLMVAAVAGWRVARRDVGLRAAALGVLAGLAAVHVFGLADALALGSKPGIVFWLALGVLAAMNREEVLGSRG</sequence>
<feature type="transmembrane region" description="Helical" evidence="5">
    <location>
        <begin position="226"/>
        <end position="245"/>
    </location>
</feature>
<dbReference type="OrthoDB" id="141717at2"/>
<dbReference type="PANTHER" id="PTHR37422">
    <property type="entry name" value="TEICHURONIC ACID BIOSYNTHESIS PROTEIN TUAE"/>
    <property type="match status" value="1"/>
</dbReference>
<dbReference type="Proteomes" id="UP000215027">
    <property type="component" value="Chromosome I"/>
</dbReference>
<dbReference type="InterPro" id="IPR051533">
    <property type="entry name" value="WaaL-like"/>
</dbReference>
<keyword evidence="3 5" id="KW-1133">Transmembrane helix</keyword>
<keyword evidence="4 5" id="KW-0472">Membrane</keyword>
<evidence type="ECO:0000256" key="4">
    <source>
        <dbReference type="ARBA" id="ARBA00023136"/>
    </source>
</evidence>
<dbReference type="PANTHER" id="PTHR37422:SF13">
    <property type="entry name" value="LIPOPOLYSACCHARIDE BIOSYNTHESIS PROTEIN PA4999-RELATED"/>
    <property type="match status" value="1"/>
</dbReference>
<feature type="transmembrane region" description="Helical" evidence="5">
    <location>
        <begin position="20"/>
        <end position="36"/>
    </location>
</feature>
<feature type="transmembrane region" description="Helical" evidence="5">
    <location>
        <begin position="201"/>
        <end position="220"/>
    </location>
</feature>
<organism evidence="7 8">
    <name type="scientific">Candidatus Promineifilum breve</name>
    <dbReference type="NCBI Taxonomy" id="1806508"/>
    <lineage>
        <taxon>Bacteria</taxon>
        <taxon>Bacillati</taxon>
        <taxon>Chloroflexota</taxon>
        <taxon>Ardenticatenia</taxon>
        <taxon>Candidatus Promineifilales</taxon>
        <taxon>Candidatus Promineifilaceae</taxon>
        <taxon>Candidatus Promineifilum</taxon>
    </lineage>
</organism>
<dbReference type="InterPro" id="IPR007016">
    <property type="entry name" value="O-antigen_ligase-rel_domated"/>
</dbReference>
<evidence type="ECO:0000313" key="7">
    <source>
        <dbReference type="EMBL" id="CUS05025.2"/>
    </source>
</evidence>
<feature type="transmembrane region" description="Helical" evidence="5">
    <location>
        <begin position="176"/>
        <end position="194"/>
    </location>
</feature>
<accession>A0A160T7G1</accession>
<feature type="transmembrane region" description="Helical" evidence="5">
    <location>
        <begin position="72"/>
        <end position="89"/>
    </location>
</feature>
<feature type="transmembrane region" description="Helical" evidence="5">
    <location>
        <begin position="382"/>
        <end position="401"/>
    </location>
</feature>
<dbReference type="AlphaFoldDB" id="A0A160T7G1"/>
<evidence type="ECO:0000256" key="5">
    <source>
        <dbReference type="SAM" id="Phobius"/>
    </source>
</evidence>
<evidence type="ECO:0000256" key="1">
    <source>
        <dbReference type="ARBA" id="ARBA00004141"/>
    </source>
</evidence>
<proteinExistence type="predicted"/>
<evidence type="ECO:0000256" key="3">
    <source>
        <dbReference type="ARBA" id="ARBA00022989"/>
    </source>
</evidence>
<evidence type="ECO:0000313" key="8">
    <source>
        <dbReference type="Proteomes" id="UP000215027"/>
    </source>
</evidence>
<feature type="transmembrane region" description="Helical" evidence="5">
    <location>
        <begin position="252"/>
        <end position="273"/>
    </location>
</feature>
<feature type="domain" description="O-antigen ligase-related" evidence="6">
    <location>
        <begin position="209"/>
        <end position="363"/>
    </location>
</feature>
<keyword evidence="8" id="KW-1185">Reference proteome</keyword>
<evidence type="ECO:0000259" key="6">
    <source>
        <dbReference type="Pfam" id="PF04932"/>
    </source>
</evidence>
<feature type="transmembrane region" description="Helical" evidence="5">
    <location>
        <begin position="407"/>
        <end position="427"/>
    </location>
</feature>
<dbReference type="EMBL" id="LN890655">
    <property type="protein sequence ID" value="CUS05025.2"/>
    <property type="molecule type" value="Genomic_DNA"/>
</dbReference>